<comment type="cofactor">
    <cofactor evidence="9">
        <name>Zn(2+)</name>
        <dbReference type="ChEBI" id="CHEBI:29105"/>
    </cofactor>
    <text evidence="9">Binds 1 zinc ion per subunit.</text>
</comment>
<feature type="binding site" evidence="9">
    <location>
        <position position="219"/>
    </location>
    <ligand>
        <name>Zn(2+)</name>
        <dbReference type="ChEBI" id="CHEBI:29105"/>
    </ligand>
</feature>
<comment type="catalytic activity">
    <reaction evidence="8">
        <text>hydrogencarbonate + H(+) = CO2 + H2O</text>
        <dbReference type="Rhea" id="RHEA:10748"/>
        <dbReference type="ChEBI" id="CHEBI:15377"/>
        <dbReference type="ChEBI" id="CHEBI:15378"/>
        <dbReference type="ChEBI" id="CHEBI:16526"/>
        <dbReference type="ChEBI" id="CHEBI:17544"/>
        <dbReference type="EC" id="4.2.1.1"/>
    </reaction>
</comment>
<keyword evidence="4 9" id="KW-0479">Metal-binding</keyword>
<evidence type="ECO:0000256" key="3">
    <source>
        <dbReference type="ARBA" id="ARBA00014628"/>
    </source>
</evidence>
<evidence type="ECO:0000256" key="5">
    <source>
        <dbReference type="ARBA" id="ARBA00022833"/>
    </source>
</evidence>
<name>A0A0D2C1F5_9EURO</name>
<evidence type="ECO:0000256" key="6">
    <source>
        <dbReference type="ARBA" id="ARBA00023239"/>
    </source>
</evidence>
<dbReference type="InterPro" id="IPR036874">
    <property type="entry name" value="Carbonic_anhydrase_sf"/>
</dbReference>
<dbReference type="PROSITE" id="PS00705">
    <property type="entry name" value="PROK_CO2_ANHYDRASE_2"/>
    <property type="match status" value="1"/>
</dbReference>
<feature type="region of interest" description="Disordered" evidence="10">
    <location>
        <begin position="138"/>
        <end position="182"/>
    </location>
</feature>
<evidence type="ECO:0000256" key="9">
    <source>
        <dbReference type="PIRSR" id="PIRSR601765-1"/>
    </source>
</evidence>
<dbReference type="Gene3D" id="3.40.1050.10">
    <property type="entry name" value="Carbonic anhydrase"/>
    <property type="match status" value="1"/>
</dbReference>
<evidence type="ECO:0000256" key="7">
    <source>
        <dbReference type="ARBA" id="ARBA00031969"/>
    </source>
</evidence>
<dbReference type="STRING" id="348802.A0A0D2C1F5"/>
<dbReference type="GO" id="GO:0008270">
    <property type="term" value="F:zinc ion binding"/>
    <property type="evidence" value="ECO:0007669"/>
    <property type="project" value="InterPro"/>
</dbReference>
<evidence type="ECO:0000256" key="1">
    <source>
        <dbReference type="ARBA" id="ARBA00006217"/>
    </source>
</evidence>
<evidence type="ECO:0000256" key="2">
    <source>
        <dbReference type="ARBA" id="ARBA00012925"/>
    </source>
</evidence>
<dbReference type="RefSeq" id="XP_013319160.1">
    <property type="nucleotide sequence ID" value="XM_013463706.1"/>
</dbReference>
<accession>A0A0D2C1F5</accession>
<evidence type="ECO:0000313" key="12">
    <source>
        <dbReference type="Proteomes" id="UP000054342"/>
    </source>
</evidence>
<dbReference type="Proteomes" id="UP000054342">
    <property type="component" value="Unassembled WGS sequence"/>
</dbReference>
<keyword evidence="12" id="KW-1185">Reference proteome</keyword>
<proteinExistence type="inferred from homology"/>
<dbReference type="SMART" id="SM00947">
    <property type="entry name" value="Pro_CA"/>
    <property type="match status" value="1"/>
</dbReference>
<dbReference type="EMBL" id="KN847318">
    <property type="protein sequence ID" value="KIW58576.1"/>
    <property type="molecule type" value="Genomic_DNA"/>
</dbReference>
<dbReference type="GO" id="GO:0004089">
    <property type="term" value="F:carbonate dehydratase activity"/>
    <property type="evidence" value="ECO:0007669"/>
    <property type="project" value="UniProtKB-EC"/>
</dbReference>
<keyword evidence="5 9" id="KW-0862">Zinc</keyword>
<protein>
    <recommendedName>
        <fullName evidence="3">Carbonic anhydrase</fullName>
        <ecNumber evidence="2">4.2.1.1</ecNumber>
    </recommendedName>
    <alternativeName>
        <fullName evidence="7">Carbonate dehydratase</fullName>
    </alternativeName>
</protein>
<dbReference type="Pfam" id="PF00484">
    <property type="entry name" value="Pro_CA"/>
    <property type="match status" value="1"/>
</dbReference>
<evidence type="ECO:0000256" key="8">
    <source>
        <dbReference type="ARBA" id="ARBA00048348"/>
    </source>
</evidence>
<feature type="binding site" evidence="9">
    <location>
        <position position="278"/>
    </location>
    <ligand>
        <name>Zn(2+)</name>
        <dbReference type="ChEBI" id="CHEBI:29105"/>
    </ligand>
</feature>
<dbReference type="GO" id="GO:0034599">
    <property type="term" value="P:cellular response to oxidative stress"/>
    <property type="evidence" value="ECO:0007669"/>
    <property type="project" value="TreeGrafter"/>
</dbReference>
<feature type="binding site" evidence="9">
    <location>
        <position position="275"/>
    </location>
    <ligand>
        <name>Zn(2+)</name>
        <dbReference type="ChEBI" id="CHEBI:29105"/>
    </ligand>
</feature>
<dbReference type="GO" id="GO:0015976">
    <property type="term" value="P:carbon utilization"/>
    <property type="evidence" value="ECO:0007669"/>
    <property type="project" value="InterPro"/>
</dbReference>
<dbReference type="EC" id="4.2.1.1" evidence="2"/>
<dbReference type="InterPro" id="IPR001765">
    <property type="entry name" value="Carbonic_anhydrase"/>
</dbReference>
<evidence type="ECO:0000256" key="4">
    <source>
        <dbReference type="ARBA" id="ARBA00022723"/>
    </source>
</evidence>
<feature type="binding site" evidence="9">
    <location>
        <position position="221"/>
    </location>
    <ligand>
        <name>Zn(2+)</name>
        <dbReference type="ChEBI" id="CHEBI:29105"/>
    </ligand>
</feature>
<dbReference type="PANTHER" id="PTHR11002:SF76">
    <property type="entry name" value="CARBONIC ANHYDRASE"/>
    <property type="match status" value="1"/>
</dbReference>
<dbReference type="OrthoDB" id="10248475at2759"/>
<comment type="similarity">
    <text evidence="1">Belongs to the beta-class carbonic anhydrase family.</text>
</comment>
<dbReference type="PANTHER" id="PTHR11002">
    <property type="entry name" value="CARBONIC ANHYDRASE"/>
    <property type="match status" value="1"/>
</dbReference>
<evidence type="ECO:0000256" key="10">
    <source>
        <dbReference type="SAM" id="MobiDB-lite"/>
    </source>
</evidence>
<keyword evidence="6" id="KW-0456">Lyase</keyword>
<reference evidence="11 12" key="1">
    <citation type="submission" date="2015-01" db="EMBL/GenBank/DDBJ databases">
        <title>The Genome Sequence of Exophiala xenobiotica CBS118157.</title>
        <authorList>
            <consortium name="The Broad Institute Genomics Platform"/>
            <person name="Cuomo C."/>
            <person name="de Hoog S."/>
            <person name="Gorbushina A."/>
            <person name="Stielow B."/>
            <person name="Teixiera M."/>
            <person name="Abouelleil A."/>
            <person name="Chapman S.B."/>
            <person name="Priest M."/>
            <person name="Young S.K."/>
            <person name="Wortman J."/>
            <person name="Nusbaum C."/>
            <person name="Birren B."/>
        </authorList>
    </citation>
    <scope>NUCLEOTIDE SEQUENCE [LARGE SCALE GENOMIC DNA]</scope>
    <source>
        <strain evidence="11 12">CBS 118157</strain>
    </source>
</reference>
<dbReference type="FunFam" id="3.40.1050.10:FF:000001">
    <property type="entry name" value="Carbonic anhydrase"/>
    <property type="match status" value="1"/>
</dbReference>
<dbReference type="GeneID" id="25324992"/>
<evidence type="ECO:0000313" key="11">
    <source>
        <dbReference type="EMBL" id="KIW58576.1"/>
    </source>
</evidence>
<gene>
    <name evidence="11" type="ORF">PV05_03084</name>
</gene>
<dbReference type="InterPro" id="IPR015892">
    <property type="entry name" value="Carbonic_anhydrase_CS"/>
</dbReference>
<organism evidence="11 12">
    <name type="scientific">Exophiala xenobiotica</name>
    <dbReference type="NCBI Taxonomy" id="348802"/>
    <lineage>
        <taxon>Eukaryota</taxon>
        <taxon>Fungi</taxon>
        <taxon>Dikarya</taxon>
        <taxon>Ascomycota</taxon>
        <taxon>Pezizomycotina</taxon>
        <taxon>Eurotiomycetes</taxon>
        <taxon>Chaetothyriomycetidae</taxon>
        <taxon>Chaetothyriales</taxon>
        <taxon>Herpotrichiellaceae</taxon>
        <taxon>Exophiala</taxon>
    </lineage>
</organism>
<dbReference type="CDD" id="cd00883">
    <property type="entry name" value="beta_CA_cladeA"/>
    <property type="match status" value="1"/>
</dbReference>
<dbReference type="SUPFAM" id="SSF53056">
    <property type="entry name" value="beta-carbonic anhydrase, cab"/>
    <property type="match status" value="1"/>
</dbReference>
<dbReference type="HOGENOM" id="CLU_058069_0_0_1"/>
<sequence>MSPSSRHWHCPASLSTLRRLTSSNLACPRQSLPRPRDFGTKSGLLLLTKQHQPQQSKQSWQSRQFRASDWSSRSWSRSQFHTRRSASGIWCVSLHTTTRTLSFPPSPSPSSSSFNSSDISISRRLSFSARRLFSSSKHPQELQVLDESDSSTTADSNDESEETEFKPSTMPSSPPNTEDAYSKAFNNNSAWRRSLAETDPELFESLGKGQSPQILWIGCADSRCPETTILGLKPGEIFCHRNIANILTATDINSLSVIQFAVQYLKVKHIIICGHTSCGGIAAALDNKKLGLIDTWLMPLRAIRQENLTLLNSLDPKERALKLVELNVRNGAKVLSENPIVIDAMQERGLQIHGLIYNVGTGELRELDIGEDDEIVKSRQIAFKTE</sequence>
<dbReference type="GO" id="GO:0071244">
    <property type="term" value="P:cellular response to carbon dioxide"/>
    <property type="evidence" value="ECO:0007669"/>
    <property type="project" value="TreeGrafter"/>
</dbReference>
<dbReference type="GO" id="GO:0005737">
    <property type="term" value="C:cytoplasm"/>
    <property type="evidence" value="ECO:0007669"/>
    <property type="project" value="TreeGrafter"/>
</dbReference>
<dbReference type="AlphaFoldDB" id="A0A0D2C1F5"/>